<evidence type="ECO:0000256" key="4">
    <source>
        <dbReference type="ARBA" id="ARBA00023015"/>
    </source>
</evidence>
<feature type="compositionally biased region" description="Basic and acidic residues" evidence="7">
    <location>
        <begin position="647"/>
        <end position="662"/>
    </location>
</feature>
<feature type="region of interest" description="Disordered" evidence="7">
    <location>
        <begin position="1085"/>
        <end position="1150"/>
    </location>
</feature>
<keyword evidence="6" id="KW-0539">Nucleus</keyword>
<reference evidence="9 10" key="1">
    <citation type="submission" date="2021-06" db="EMBL/GenBank/DDBJ databases">
        <authorList>
            <person name="Palmer J.M."/>
        </authorList>
    </citation>
    <scope>NUCLEOTIDE SEQUENCE [LARGE SCALE GENOMIC DNA]</scope>
    <source>
        <strain evidence="9 10">XC_2019</strain>
        <tissue evidence="9">Muscle</tissue>
    </source>
</reference>
<dbReference type="InterPro" id="IPR056342">
    <property type="entry name" value="HTH_CHD6-9"/>
</dbReference>
<evidence type="ECO:0000256" key="5">
    <source>
        <dbReference type="ARBA" id="ARBA00023163"/>
    </source>
</evidence>
<feature type="domain" description="BRK" evidence="8">
    <location>
        <begin position="761"/>
        <end position="805"/>
    </location>
</feature>
<dbReference type="Gene3D" id="3.40.5.120">
    <property type="match status" value="2"/>
</dbReference>
<feature type="compositionally biased region" description="Acidic residues" evidence="7">
    <location>
        <begin position="506"/>
        <end position="518"/>
    </location>
</feature>
<feature type="domain" description="BRK" evidence="8">
    <location>
        <begin position="700"/>
        <end position="732"/>
    </location>
</feature>
<feature type="region of interest" description="Disordered" evidence="7">
    <location>
        <begin position="344"/>
        <end position="544"/>
    </location>
</feature>
<dbReference type="Gene3D" id="1.10.10.60">
    <property type="entry name" value="Homeodomain-like"/>
    <property type="match status" value="1"/>
</dbReference>
<feature type="compositionally biased region" description="Basic and acidic residues" evidence="7">
    <location>
        <begin position="357"/>
        <end position="374"/>
    </location>
</feature>
<evidence type="ECO:0000256" key="2">
    <source>
        <dbReference type="ARBA" id="ARBA00007025"/>
    </source>
</evidence>
<protein>
    <recommendedName>
        <fullName evidence="8">BRK domain-containing protein</fullName>
    </recommendedName>
</protein>
<name>A0ABV0QKS0_9TELE</name>
<evidence type="ECO:0000256" key="7">
    <source>
        <dbReference type="SAM" id="MobiDB-lite"/>
    </source>
</evidence>
<feature type="compositionally biased region" description="Acidic residues" evidence="7">
    <location>
        <begin position="1111"/>
        <end position="1125"/>
    </location>
</feature>
<comment type="subcellular location">
    <subcellularLocation>
        <location evidence="1">Nucleus</location>
    </subcellularLocation>
</comment>
<evidence type="ECO:0000313" key="10">
    <source>
        <dbReference type="Proteomes" id="UP001434883"/>
    </source>
</evidence>
<feature type="region of interest" description="Disordered" evidence="7">
    <location>
        <begin position="1"/>
        <end position="63"/>
    </location>
</feature>
<feature type="region of interest" description="Disordered" evidence="7">
    <location>
        <begin position="919"/>
        <end position="1000"/>
    </location>
</feature>
<dbReference type="SMART" id="SM00592">
    <property type="entry name" value="BRK"/>
    <property type="match status" value="2"/>
</dbReference>
<dbReference type="InterPro" id="IPR037259">
    <property type="entry name" value="BRK_sf"/>
</dbReference>
<dbReference type="PANTHER" id="PTHR46850:SF1">
    <property type="entry name" value="CHROMODOMAIN-HELICASE-DNA-BINDING PROTEIN 9"/>
    <property type="match status" value="1"/>
</dbReference>
<dbReference type="EMBL" id="JAHRIN010016862">
    <property type="protein sequence ID" value="MEQ2196390.1"/>
    <property type="molecule type" value="Genomic_DNA"/>
</dbReference>
<dbReference type="Proteomes" id="UP001434883">
    <property type="component" value="Unassembled WGS sequence"/>
</dbReference>
<comment type="similarity">
    <text evidence="2">Belongs to the SNF2/RAD54 helicase family.</text>
</comment>
<dbReference type="SUPFAM" id="SSF160481">
    <property type="entry name" value="BRK domain-like"/>
    <property type="match status" value="2"/>
</dbReference>
<feature type="compositionally biased region" description="Acidic residues" evidence="7">
    <location>
        <begin position="953"/>
        <end position="975"/>
    </location>
</feature>
<evidence type="ECO:0000313" key="9">
    <source>
        <dbReference type="EMBL" id="MEQ2196390.1"/>
    </source>
</evidence>
<organism evidence="9 10">
    <name type="scientific">Xenoophorus captivus</name>
    <dbReference type="NCBI Taxonomy" id="1517983"/>
    <lineage>
        <taxon>Eukaryota</taxon>
        <taxon>Metazoa</taxon>
        <taxon>Chordata</taxon>
        <taxon>Craniata</taxon>
        <taxon>Vertebrata</taxon>
        <taxon>Euteleostomi</taxon>
        <taxon>Actinopterygii</taxon>
        <taxon>Neopterygii</taxon>
        <taxon>Teleostei</taxon>
        <taxon>Neoteleostei</taxon>
        <taxon>Acanthomorphata</taxon>
        <taxon>Ovalentaria</taxon>
        <taxon>Atherinomorphae</taxon>
        <taxon>Cyprinodontiformes</taxon>
        <taxon>Goodeidae</taxon>
        <taxon>Xenoophorus</taxon>
    </lineage>
</organism>
<evidence type="ECO:0000256" key="1">
    <source>
        <dbReference type="ARBA" id="ARBA00004123"/>
    </source>
</evidence>
<keyword evidence="3" id="KW-0156">Chromatin regulator</keyword>
<proteinExistence type="inferred from homology"/>
<sequence length="1150" mass="125639">MMWSPFLSVEDEDPEYKPMRMPFKDDLDDFTNSPLDDKDDAVEGETEGENGQNVPSVGGASGSNERLYWPAASALTARLRRLITAYQRSNRREQLRQEALSRPDGRRRRRREFLPPIAMVPETGGGGTYIQDGTGVWTRREEADFYRVVSTFGVVFDTQRQTFDWTQFRAFARLDKKTDESLEKYYYSFIAMCKRVCRMQVKTETDPTLIIDPITEERASRTLYRIELLRRIREQVLPHPLLSQRLKLCQPSPDLPEWWECGHHDRDLLLGASKHGVSRTDYHILNDPALGFLDAHQRFTSQRGAGVGIGALGELCKVGMGIAETASAPLLTAAEMESAAAAAKMAADAPKEEEEGKDIKLEEEKIEMEVKMETGEGESSNIPCMKTEPLEQKANQGDVDEGKDEEAASPMEVRTEDVLPKVEKADHEAKPESQTTNDQHHDLIKQKSSTSPEYHLGNEKDIHTELPDSSAEAQLVPKTVEKEDGEEKETLESLKSPKSPETEKSPEEEEEERLDEDDKSEKSSQAEVSAGQRNFDEESIASLGMSVRDETRDEFCPDALQDRAYAFSFWPKDRVMINRLDNICEAVLKGKWPVNRRHVFDFPGNLLPGHGSAATAAAVAMVSESPVQRRSLAELTLAGIHTPYSGSEDKTLSPQVHDDADGTKIPGVEGVHEAPQSHRPITVPEQSPNAQSLASGSLEEEETPVSSKDLGEWLRQHPTYTMDMTGFTPKSEELLLSQFSKPKQKRHRCRNPNKIDINTLTGDERVPVVNRRNGRKMGGAMAPPMKELPRWLLENPEFSIAPDWTDIVKQSILAAAIELSFNSACVPAGGINPLLLNSLFGGMDLSSLQSLQSLQLAAGLMAFPPPADPKQSAANAAAASMLPLMLPGMGGLPNMAAAIPNMFSLGLFGGNLAAAATTSNTNASSGNTNGTSEGEGGNGEEMEKRRREAEEREAGEDGDEMGEADEEEEEAEGDEDGVKKVKKRKMEGEVASGKMEKAVSDVTRAPKLPAAETPAEVSINGDTAALLAAAGMSANSLAFNPFLLSTVAPGLLYPSMFLPPGLAGLSLPGFPTASLAELQSAMAGALGESASTPNPPKDEEEEKREDGKAAEEEEEEEEEGEETDLAEQKEEGGMGVAEESAASPQNGSSD</sequence>
<keyword evidence="4" id="KW-0805">Transcription regulation</keyword>
<dbReference type="Pfam" id="PF07533">
    <property type="entry name" value="BRK"/>
    <property type="match status" value="1"/>
</dbReference>
<dbReference type="InterPro" id="IPR051493">
    <property type="entry name" value="CHD"/>
</dbReference>
<evidence type="ECO:0000256" key="6">
    <source>
        <dbReference type="ARBA" id="ARBA00023242"/>
    </source>
</evidence>
<dbReference type="InterPro" id="IPR006576">
    <property type="entry name" value="BRK_domain"/>
</dbReference>
<feature type="compositionally biased region" description="Basic and acidic residues" evidence="7">
    <location>
        <begin position="941"/>
        <end position="952"/>
    </location>
</feature>
<keyword evidence="5" id="KW-0804">Transcription</keyword>
<gene>
    <name evidence="9" type="ORF">XENOCAPTIV_024393</name>
</gene>
<feature type="region of interest" description="Disordered" evidence="7">
    <location>
        <begin position="644"/>
        <end position="707"/>
    </location>
</feature>
<feature type="compositionally biased region" description="Acidic residues" evidence="7">
    <location>
        <begin position="37"/>
        <end position="48"/>
    </location>
</feature>
<evidence type="ECO:0000259" key="8">
    <source>
        <dbReference type="SMART" id="SM00592"/>
    </source>
</evidence>
<dbReference type="PANTHER" id="PTHR46850">
    <property type="entry name" value="CHROMODOMAIN-HELICASE-DNA-BINDING PROTEIN 9"/>
    <property type="match status" value="1"/>
</dbReference>
<accession>A0ABV0QKS0</accession>
<feature type="compositionally biased region" description="Basic and acidic residues" evidence="7">
    <location>
        <begin position="15"/>
        <end position="25"/>
    </location>
</feature>
<feature type="compositionally biased region" description="Basic and acidic residues" evidence="7">
    <location>
        <begin position="413"/>
        <end position="431"/>
    </location>
</feature>
<feature type="compositionally biased region" description="Low complexity" evidence="7">
    <location>
        <begin position="919"/>
        <end position="932"/>
    </location>
</feature>
<comment type="caution">
    <text evidence="9">The sequence shown here is derived from an EMBL/GenBank/DDBJ whole genome shotgun (WGS) entry which is preliminary data.</text>
</comment>
<keyword evidence="10" id="KW-1185">Reference proteome</keyword>
<dbReference type="Pfam" id="PF23078">
    <property type="entry name" value="HTH_CHD6-9"/>
    <property type="match status" value="1"/>
</dbReference>
<feature type="compositionally biased region" description="Basic and acidic residues" evidence="7">
    <location>
        <begin position="456"/>
        <end position="466"/>
    </location>
</feature>
<feature type="compositionally biased region" description="Polar residues" evidence="7">
    <location>
        <begin position="684"/>
        <end position="695"/>
    </location>
</feature>
<evidence type="ECO:0000256" key="3">
    <source>
        <dbReference type="ARBA" id="ARBA00022853"/>
    </source>
</evidence>